<accession>A0A166QMW8</accession>
<evidence type="ECO:0000313" key="3">
    <source>
        <dbReference type="Proteomes" id="UP000076532"/>
    </source>
</evidence>
<evidence type="ECO:0000256" key="1">
    <source>
        <dbReference type="SAM" id="MobiDB-lite"/>
    </source>
</evidence>
<evidence type="ECO:0000313" key="2">
    <source>
        <dbReference type="EMBL" id="KZP27343.1"/>
    </source>
</evidence>
<keyword evidence="3" id="KW-1185">Reference proteome</keyword>
<gene>
    <name evidence="2" type="ORF">FIBSPDRAFT_886588</name>
</gene>
<proteinExistence type="predicted"/>
<reference evidence="2 3" key="1">
    <citation type="journal article" date="2016" name="Mol. Biol. Evol.">
        <title>Comparative Genomics of Early-Diverging Mushroom-Forming Fungi Provides Insights into the Origins of Lignocellulose Decay Capabilities.</title>
        <authorList>
            <person name="Nagy L.G."/>
            <person name="Riley R."/>
            <person name="Tritt A."/>
            <person name="Adam C."/>
            <person name="Daum C."/>
            <person name="Floudas D."/>
            <person name="Sun H."/>
            <person name="Yadav J.S."/>
            <person name="Pangilinan J."/>
            <person name="Larsson K.H."/>
            <person name="Matsuura K."/>
            <person name="Barry K."/>
            <person name="Labutti K."/>
            <person name="Kuo R."/>
            <person name="Ohm R.A."/>
            <person name="Bhattacharya S.S."/>
            <person name="Shirouzu T."/>
            <person name="Yoshinaga Y."/>
            <person name="Martin F.M."/>
            <person name="Grigoriev I.V."/>
            <person name="Hibbett D.S."/>
        </authorList>
    </citation>
    <scope>NUCLEOTIDE SEQUENCE [LARGE SCALE GENOMIC DNA]</scope>
    <source>
        <strain evidence="2 3">CBS 109695</strain>
    </source>
</reference>
<sequence>MAAGPSHASRGGRVDGAEAAVGVNEAAAERPKGAVAQSSVREDGSIGAVGAADVLPRRCTWLALTSRGLLFGCGAVGTPPRKREPGTFNPGGPGGRSRVVWETYGYNTRGPVNSERIENHKIDRRRDDEGRRLSSPPAAAAAAGGEDGFLIEHRWIESVVEKIQ</sequence>
<dbReference type="AlphaFoldDB" id="A0A166QMW8"/>
<dbReference type="EMBL" id="KV417509">
    <property type="protein sequence ID" value="KZP27343.1"/>
    <property type="molecule type" value="Genomic_DNA"/>
</dbReference>
<name>A0A166QMW8_9AGAM</name>
<protein>
    <submittedName>
        <fullName evidence="2">Uncharacterized protein</fullName>
    </submittedName>
</protein>
<feature type="region of interest" description="Disordered" evidence="1">
    <location>
        <begin position="76"/>
        <end position="97"/>
    </location>
</feature>
<dbReference type="Proteomes" id="UP000076532">
    <property type="component" value="Unassembled WGS sequence"/>
</dbReference>
<feature type="region of interest" description="Disordered" evidence="1">
    <location>
        <begin position="110"/>
        <end position="145"/>
    </location>
</feature>
<feature type="compositionally biased region" description="Basic and acidic residues" evidence="1">
    <location>
        <begin position="115"/>
        <end position="132"/>
    </location>
</feature>
<organism evidence="2 3">
    <name type="scientific">Athelia psychrophila</name>
    <dbReference type="NCBI Taxonomy" id="1759441"/>
    <lineage>
        <taxon>Eukaryota</taxon>
        <taxon>Fungi</taxon>
        <taxon>Dikarya</taxon>
        <taxon>Basidiomycota</taxon>
        <taxon>Agaricomycotina</taxon>
        <taxon>Agaricomycetes</taxon>
        <taxon>Agaricomycetidae</taxon>
        <taxon>Atheliales</taxon>
        <taxon>Atheliaceae</taxon>
        <taxon>Athelia</taxon>
    </lineage>
</organism>